<organism evidence="12 13">
    <name type="scientific">Platanthera guangdongensis</name>
    <dbReference type="NCBI Taxonomy" id="2320717"/>
    <lineage>
        <taxon>Eukaryota</taxon>
        <taxon>Viridiplantae</taxon>
        <taxon>Streptophyta</taxon>
        <taxon>Embryophyta</taxon>
        <taxon>Tracheophyta</taxon>
        <taxon>Spermatophyta</taxon>
        <taxon>Magnoliopsida</taxon>
        <taxon>Liliopsida</taxon>
        <taxon>Asparagales</taxon>
        <taxon>Orchidaceae</taxon>
        <taxon>Orchidoideae</taxon>
        <taxon>Orchideae</taxon>
        <taxon>Orchidinae</taxon>
        <taxon>Platanthera</taxon>
    </lineage>
</organism>
<dbReference type="InterPro" id="IPR029063">
    <property type="entry name" value="SAM-dependent_MTases_sf"/>
</dbReference>
<keyword evidence="3 8" id="KW-0949">S-adenosyl-L-methionine</keyword>
<evidence type="ECO:0000256" key="2">
    <source>
        <dbReference type="ARBA" id="ARBA00022679"/>
    </source>
</evidence>
<keyword evidence="13" id="KW-1185">Reference proteome</keyword>
<dbReference type="InterPro" id="IPR036855">
    <property type="entry name" value="Znf_CCCH_sf"/>
</dbReference>
<dbReference type="InterPro" id="IPR045850">
    <property type="entry name" value="TRM2_met"/>
</dbReference>
<dbReference type="SUPFAM" id="SSF54928">
    <property type="entry name" value="RNA-binding domain, RBD"/>
    <property type="match status" value="1"/>
</dbReference>
<dbReference type="Pfam" id="PF13847">
    <property type="entry name" value="Methyltransf_31"/>
    <property type="match status" value="1"/>
</dbReference>
<keyword evidence="2 8" id="KW-0808">Transferase</keyword>
<evidence type="ECO:0000256" key="7">
    <source>
        <dbReference type="PROSITE-ProRule" id="PRU00723"/>
    </source>
</evidence>
<dbReference type="InterPro" id="IPR030390">
    <property type="entry name" value="MeTrfase_TrmA_AS"/>
</dbReference>
<keyword evidence="5 7" id="KW-0863">Zinc-finger</keyword>
<dbReference type="InterPro" id="IPR000571">
    <property type="entry name" value="Znf_CCCH"/>
</dbReference>
<dbReference type="PANTHER" id="PTHR45904:SF2">
    <property type="entry name" value="TRNA (URACIL-5-)-METHYLTRANSFERASE HOMOLOG A"/>
    <property type="match status" value="1"/>
</dbReference>
<keyword evidence="4 7" id="KW-0479">Metal-binding</keyword>
<sequence>MDLSEFADDDVENEENSPSFKEAGRQRERVDSRSIWKTSLCSFFRRPPGGVCRHGKHCRFAHGEAELRPRHDNSWDPTSERAKKLLKTNNGYASSVVPDEDEDDSVDLIALDKCLIGLPKKWASENLTSFLGSQEISYVTAKKKKGMTVGFVSFEDAEQVKNAIEVLRENPLNCKQVKVADANCGQQKKNQMMKIAMCTSSTANGSILAYGDDDTVDTPNTEGIVTKSKSVCDVVTPLGRIPYKDQLDHKRNSLSQTLKRLTRNARKACPGCVSLPEWVLKSREIGGLPCNFEGILESPIIDGYRNKCEFSVGCSLEGKQTVGFMLGNFRNGVTAVEEPHNCPNISRLSCKYARIFQDFIQSSELPVWNRIDNSGFWRQFTVREGRCFSQVGHGSVGIDIAEVMLIVQVCSLHYEEEQIRSEFNRMTQALVHGAAACSPPLPLTTVLVQVNTLAAERLYSLAGDWADLTPDTLLFDICCGTGTIGLTLAHRVGMVVGIEMSETAVSDANRNAEINGIKNCRFICGKAEDVMGSILNEYLDAPQHHGVVSDDKGISNVPNVGNETNKVFYKEDLQDNTGASSEVSAADPINEMLPCVQDTLTEEISDSRSNVYGDLEQLLTVADNSSGITGNCAAECIATKLNQESRDTRDGGCDISNNIVNFRHNMENFILEENTVTNTAVHQFKRVVVIVDPPRVGLHPIVIKALRTHPRINRLVYISCNPETLVANAIELCTPTADKTEKGKGNIGWRKMSNAGLARNRVKSMPSSEAFRPIKAVGVDLFPHTPHCEMVMLLQR</sequence>
<evidence type="ECO:0000256" key="5">
    <source>
        <dbReference type="ARBA" id="ARBA00022771"/>
    </source>
</evidence>
<evidence type="ECO:0000256" key="9">
    <source>
        <dbReference type="PROSITE-ProRule" id="PRU10015"/>
    </source>
</evidence>
<dbReference type="CDD" id="cd02440">
    <property type="entry name" value="AdoMet_MTases"/>
    <property type="match status" value="1"/>
</dbReference>
<protein>
    <submittedName>
        <fullName evidence="12">Zinc finger CCCH domain-containing protein 24</fullName>
    </submittedName>
</protein>
<name>A0ABR2N2E5_9ASPA</name>
<dbReference type="InterPro" id="IPR010280">
    <property type="entry name" value="U5_MeTrfase_fam"/>
</dbReference>
<evidence type="ECO:0000256" key="3">
    <source>
        <dbReference type="ARBA" id="ARBA00022691"/>
    </source>
</evidence>
<evidence type="ECO:0000256" key="8">
    <source>
        <dbReference type="PROSITE-ProRule" id="PRU01024"/>
    </source>
</evidence>
<evidence type="ECO:0000256" key="1">
    <source>
        <dbReference type="ARBA" id="ARBA00022603"/>
    </source>
</evidence>
<reference evidence="12 13" key="1">
    <citation type="journal article" date="2022" name="Nat. Plants">
        <title>Genomes of leafy and leafless Platanthera orchids illuminate the evolution of mycoheterotrophy.</title>
        <authorList>
            <person name="Li M.H."/>
            <person name="Liu K.W."/>
            <person name="Li Z."/>
            <person name="Lu H.C."/>
            <person name="Ye Q.L."/>
            <person name="Zhang D."/>
            <person name="Wang J.Y."/>
            <person name="Li Y.F."/>
            <person name="Zhong Z.M."/>
            <person name="Liu X."/>
            <person name="Yu X."/>
            <person name="Liu D.K."/>
            <person name="Tu X.D."/>
            <person name="Liu B."/>
            <person name="Hao Y."/>
            <person name="Liao X.Y."/>
            <person name="Jiang Y.T."/>
            <person name="Sun W.H."/>
            <person name="Chen J."/>
            <person name="Chen Y.Q."/>
            <person name="Ai Y."/>
            <person name="Zhai J.W."/>
            <person name="Wu S.S."/>
            <person name="Zhou Z."/>
            <person name="Hsiao Y.Y."/>
            <person name="Wu W.L."/>
            <person name="Chen Y.Y."/>
            <person name="Lin Y.F."/>
            <person name="Hsu J.L."/>
            <person name="Li C.Y."/>
            <person name="Wang Z.W."/>
            <person name="Zhao X."/>
            <person name="Zhong W.Y."/>
            <person name="Ma X.K."/>
            <person name="Ma L."/>
            <person name="Huang J."/>
            <person name="Chen G.Z."/>
            <person name="Huang M.Z."/>
            <person name="Huang L."/>
            <person name="Peng D.H."/>
            <person name="Luo Y.B."/>
            <person name="Zou S.Q."/>
            <person name="Chen S.P."/>
            <person name="Lan S."/>
            <person name="Tsai W.C."/>
            <person name="Van de Peer Y."/>
            <person name="Liu Z.J."/>
        </authorList>
    </citation>
    <scope>NUCLEOTIDE SEQUENCE [LARGE SCALE GENOMIC DNA]</scope>
    <source>
        <strain evidence="12">Lor288</strain>
    </source>
</reference>
<feature type="zinc finger region" description="C3H1-type" evidence="7">
    <location>
        <begin position="35"/>
        <end position="65"/>
    </location>
</feature>
<dbReference type="PROSITE" id="PS01230">
    <property type="entry name" value="TRMA_1"/>
    <property type="match status" value="1"/>
</dbReference>
<evidence type="ECO:0000313" key="12">
    <source>
        <dbReference type="EMBL" id="KAK8970104.1"/>
    </source>
</evidence>
<dbReference type="Pfam" id="PF00642">
    <property type="entry name" value="zf-CCCH"/>
    <property type="match status" value="1"/>
</dbReference>
<dbReference type="EMBL" id="JBBWWR010000002">
    <property type="protein sequence ID" value="KAK8970104.1"/>
    <property type="molecule type" value="Genomic_DNA"/>
</dbReference>
<comment type="caution">
    <text evidence="8">Lacks conserved residue(s) required for the propagation of feature annotation.</text>
</comment>
<dbReference type="Proteomes" id="UP001412067">
    <property type="component" value="Unassembled WGS sequence"/>
</dbReference>
<proteinExistence type="inferred from homology"/>
<evidence type="ECO:0000256" key="6">
    <source>
        <dbReference type="ARBA" id="ARBA00022833"/>
    </source>
</evidence>
<dbReference type="SUPFAM" id="SSF90229">
    <property type="entry name" value="CCCH zinc finger"/>
    <property type="match status" value="1"/>
</dbReference>
<dbReference type="Gene3D" id="4.10.1000.10">
    <property type="entry name" value="Zinc finger, CCCH-type"/>
    <property type="match status" value="1"/>
</dbReference>
<evidence type="ECO:0000256" key="4">
    <source>
        <dbReference type="ARBA" id="ARBA00022723"/>
    </source>
</evidence>
<dbReference type="InterPro" id="IPR035979">
    <property type="entry name" value="RBD_domain_sf"/>
</dbReference>
<evidence type="ECO:0000259" key="11">
    <source>
        <dbReference type="PROSITE" id="PS50103"/>
    </source>
</evidence>
<feature type="domain" description="C3H1-type" evidence="11">
    <location>
        <begin position="35"/>
        <end position="65"/>
    </location>
</feature>
<evidence type="ECO:0000313" key="13">
    <source>
        <dbReference type="Proteomes" id="UP001412067"/>
    </source>
</evidence>
<dbReference type="InterPro" id="IPR025714">
    <property type="entry name" value="Methyltranfer_dom"/>
</dbReference>
<dbReference type="Pfam" id="PF05958">
    <property type="entry name" value="tRNA_U5-meth_tr"/>
    <property type="match status" value="1"/>
</dbReference>
<gene>
    <name evidence="12" type="ORF">KSP40_PGU002452</name>
</gene>
<dbReference type="PROSITE" id="PS50103">
    <property type="entry name" value="ZF_C3H1"/>
    <property type="match status" value="1"/>
</dbReference>
<dbReference type="InterPro" id="IPR012677">
    <property type="entry name" value="Nucleotide-bd_a/b_plait_sf"/>
</dbReference>
<comment type="similarity">
    <text evidence="8">Belongs to the class I-like SAM-binding methyltransferase superfamily. RNA M5U methyltransferase family.</text>
</comment>
<dbReference type="SUPFAM" id="SSF53335">
    <property type="entry name" value="S-adenosyl-L-methionine-dependent methyltransferases"/>
    <property type="match status" value="1"/>
</dbReference>
<feature type="binding site" evidence="8">
    <location>
        <position position="499"/>
    </location>
    <ligand>
        <name>S-adenosyl-L-methionine</name>
        <dbReference type="ChEBI" id="CHEBI:59789"/>
    </ligand>
</feature>
<feature type="active site" description="Nucleophile" evidence="8">
    <location>
        <position position="720"/>
    </location>
</feature>
<feature type="binding site" evidence="8">
    <location>
        <position position="692"/>
    </location>
    <ligand>
        <name>S-adenosyl-L-methionine</name>
        <dbReference type="ChEBI" id="CHEBI:59789"/>
    </ligand>
</feature>
<dbReference type="Gene3D" id="3.40.50.150">
    <property type="entry name" value="Vaccinia Virus protein VP39"/>
    <property type="match status" value="1"/>
</dbReference>
<keyword evidence="6 7" id="KW-0862">Zinc</keyword>
<feature type="compositionally biased region" description="Acidic residues" evidence="10">
    <location>
        <begin position="1"/>
        <end position="15"/>
    </location>
</feature>
<comment type="caution">
    <text evidence="12">The sequence shown here is derived from an EMBL/GenBank/DDBJ whole genome shotgun (WGS) entry which is preliminary data.</text>
</comment>
<feature type="region of interest" description="Disordered" evidence="10">
    <location>
        <begin position="1"/>
        <end position="28"/>
    </location>
</feature>
<evidence type="ECO:0000256" key="10">
    <source>
        <dbReference type="SAM" id="MobiDB-lite"/>
    </source>
</evidence>
<feature type="binding site" evidence="8">
    <location>
        <position position="449"/>
    </location>
    <ligand>
        <name>S-adenosyl-L-methionine</name>
        <dbReference type="ChEBI" id="CHEBI:59789"/>
    </ligand>
</feature>
<dbReference type="PROSITE" id="PS51687">
    <property type="entry name" value="SAM_MT_RNA_M5U"/>
    <property type="match status" value="1"/>
</dbReference>
<keyword evidence="1 8" id="KW-0489">Methyltransferase</keyword>
<accession>A0ABR2N2E5</accession>
<feature type="active site" evidence="9">
    <location>
        <position position="720"/>
    </location>
</feature>
<dbReference type="PANTHER" id="PTHR45904">
    <property type="entry name" value="TRNA (URACIL-5-)-METHYLTRANSFERASE"/>
    <property type="match status" value="1"/>
</dbReference>
<dbReference type="Gene3D" id="3.30.70.330">
    <property type="match status" value="1"/>
</dbReference>